<feature type="chain" id="PRO_5046752092" description="Lipoprotein" evidence="1">
    <location>
        <begin position="25"/>
        <end position="108"/>
    </location>
</feature>
<accession>A0ABV7PIY8</accession>
<organism evidence="2 3">
    <name type="scientific">Massilia haematophila</name>
    <dbReference type="NCBI Taxonomy" id="457923"/>
    <lineage>
        <taxon>Bacteria</taxon>
        <taxon>Pseudomonadati</taxon>
        <taxon>Pseudomonadota</taxon>
        <taxon>Betaproteobacteria</taxon>
        <taxon>Burkholderiales</taxon>
        <taxon>Oxalobacteraceae</taxon>
        <taxon>Telluria group</taxon>
        <taxon>Massilia</taxon>
    </lineage>
</organism>
<comment type="caution">
    <text evidence="2">The sequence shown here is derived from an EMBL/GenBank/DDBJ whole genome shotgun (WGS) entry which is preliminary data.</text>
</comment>
<dbReference type="EMBL" id="JBHRVV010000001">
    <property type="protein sequence ID" value="MFC3459109.1"/>
    <property type="molecule type" value="Genomic_DNA"/>
</dbReference>
<dbReference type="PROSITE" id="PS51257">
    <property type="entry name" value="PROKAR_LIPOPROTEIN"/>
    <property type="match status" value="1"/>
</dbReference>
<feature type="signal peptide" evidence="1">
    <location>
        <begin position="1"/>
        <end position="24"/>
    </location>
</feature>
<reference evidence="3" key="1">
    <citation type="journal article" date="2019" name="Int. J. Syst. Evol. Microbiol.">
        <title>The Global Catalogue of Microorganisms (GCM) 10K type strain sequencing project: providing services to taxonomists for standard genome sequencing and annotation.</title>
        <authorList>
            <consortium name="The Broad Institute Genomics Platform"/>
            <consortium name="The Broad Institute Genome Sequencing Center for Infectious Disease"/>
            <person name="Wu L."/>
            <person name="Ma J."/>
        </authorList>
    </citation>
    <scope>NUCLEOTIDE SEQUENCE [LARGE SCALE GENOMIC DNA]</scope>
    <source>
        <strain evidence="3">CCM 7480</strain>
    </source>
</reference>
<keyword evidence="3" id="KW-1185">Reference proteome</keyword>
<keyword evidence="1" id="KW-0732">Signal</keyword>
<gene>
    <name evidence="2" type="ORF">ACFOPH_12775</name>
</gene>
<proteinExistence type="predicted"/>
<evidence type="ECO:0008006" key="4">
    <source>
        <dbReference type="Google" id="ProtNLM"/>
    </source>
</evidence>
<dbReference type="Proteomes" id="UP001595665">
    <property type="component" value="Unassembled WGS sequence"/>
</dbReference>
<evidence type="ECO:0000313" key="3">
    <source>
        <dbReference type="Proteomes" id="UP001595665"/>
    </source>
</evidence>
<dbReference type="RefSeq" id="WP_379735612.1">
    <property type="nucleotide sequence ID" value="NZ_JBHRVV010000001.1"/>
</dbReference>
<sequence>MKRLLALLVPVLLGGCGMFGPAPAPLAVEAPQQSAAPAGVDVVPIERVPHRVGVSSSTVERLARQHACTSPQGAGLLTEEGPIEVYRIQCADGKVFMARCELRQCRKM</sequence>
<name>A0ABV7PIY8_9BURK</name>
<evidence type="ECO:0000256" key="1">
    <source>
        <dbReference type="SAM" id="SignalP"/>
    </source>
</evidence>
<protein>
    <recommendedName>
        <fullName evidence="4">Lipoprotein</fullName>
    </recommendedName>
</protein>
<evidence type="ECO:0000313" key="2">
    <source>
        <dbReference type="EMBL" id="MFC3459109.1"/>
    </source>
</evidence>